<evidence type="ECO:0000313" key="2">
    <source>
        <dbReference type="EMBL" id="KAK2165002.1"/>
    </source>
</evidence>
<dbReference type="PANTHER" id="PTHR46726">
    <property type="entry name" value="TWO PORE CHANNEL 3"/>
    <property type="match status" value="1"/>
</dbReference>
<dbReference type="PANTHER" id="PTHR46726:SF1">
    <property type="entry name" value="TWO-PORE CALCIUM CHANNEL 3"/>
    <property type="match status" value="1"/>
</dbReference>
<feature type="transmembrane region" description="Helical" evidence="1">
    <location>
        <begin position="87"/>
        <end position="105"/>
    </location>
</feature>
<protein>
    <submittedName>
        <fullName evidence="2">Uncharacterized protein</fullName>
    </submittedName>
</protein>
<name>A0AAD9K5A9_9ANNE</name>
<keyword evidence="3" id="KW-1185">Reference proteome</keyword>
<proteinExistence type="predicted"/>
<evidence type="ECO:0000256" key="1">
    <source>
        <dbReference type="SAM" id="Phobius"/>
    </source>
</evidence>
<dbReference type="Proteomes" id="UP001208570">
    <property type="component" value="Unassembled WGS sequence"/>
</dbReference>
<accession>A0AAD9K5A9</accession>
<keyword evidence="1" id="KW-1133">Transmembrane helix</keyword>
<keyword evidence="1" id="KW-0472">Membrane</keyword>
<evidence type="ECO:0000313" key="3">
    <source>
        <dbReference type="Proteomes" id="UP001208570"/>
    </source>
</evidence>
<organism evidence="2 3">
    <name type="scientific">Paralvinella palmiformis</name>
    <dbReference type="NCBI Taxonomy" id="53620"/>
    <lineage>
        <taxon>Eukaryota</taxon>
        <taxon>Metazoa</taxon>
        <taxon>Spiralia</taxon>
        <taxon>Lophotrochozoa</taxon>
        <taxon>Annelida</taxon>
        <taxon>Polychaeta</taxon>
        <taxon>Sedentaria</taxon>
        <taxon>Canalipalpata</taxon>
        <taxon>Terebellida</taxon>
        <taxon>Terebelliformia</taxon>
        <taxon>Alvinellidae</taxon>
        <taxon>Paralvinella</taxon>
    </lineage>
</organism>
<feature type="non-terminal residue" evidence="2">
    <location>
        <position position="114"/>
    </location>
</feature>
<gene>
    <name evidence="2" type="ORF">LSH36_56g03022</name>
</gene>
<sequence>KRLRGGVTRTLDVLLLVDSFFDNRITIESKGEKQYRMANESSKKNIPISEDDLLVAATLIKDADACRNIEFRREHCKIRSYNFYNHIGFKIVLRLCIWIHLLLALCEQPAVDVL</sequence>
<comment type="caution">
    <text evidence="2">The sequence shown here is derived from an EMBL/GenBank/DDBJ whole genome shotgun (WGS) entry which is preliminary data.</text>
</comment>
<keyword evidence="1" id="KW-0812">Transmembrane</keyword>
<dbReference type="EMBL" id="JAODUP010000056">
    <property type="protein sequence ID" value="KAK2165002.1"/>
    <property type="molecule type" value="Genomic_DNA"/>
</dbReference>
<reference evidence="2" key="1">
    <citation type="journal article" date="2023" name="Mol. Biol. Evol.">
        <title>Third-Generation Sequencing Reveals the Adaptive Role of the Epigenome in Three Deep-Sea Polychaetes.</title>
        <authorList>
            <person name="Perez M."/>
            <person name="Aroh O."/>
            <person name="Sun Y."/>
            <person name="Lan Y."/>
            <person name="Juniper S.K."/>
            <person name="Young C.R."/>
            <person name="Angers B."/>
            <person name="Qian P.Y."/>
        </authorList>
    </citation>
    <scope>NUCLEOTIDE SEQUENCE</scope>
    <source>
        <strain evidence="2">P08H-3</strain>
    </source>
</reference>
<feature type="non-terminal residue" evidence="2">
    <location>
        <position position="1"/>
    </location>
</feature>
<dbReference type="AlphaFoldDB" id="A0AAD9K5A9"/>